<dbReference type="SMART" id="SM00054">
    <property type="entry name" value="EFh"/>
    <property type="match status" value="3"/>
</dbReference>
<protein>
    <submittedName>
        <fullName evidence="4">Visinin</fullName>
    </submittedName>
</protein>
<feature type="compositionally biased region" description="Low complexity" evidence="2">
    <location>
        <begin position="55"/>
        <end position="70"/>
    </location>
</feature>
<dbReference type="SUPFAM" id="SSF47473">
    <property type="entry name" value="EF-hand"/>
    <property type="match status" value="1"/>
</dbReference>
<feature type="domain" description="EF-hand" evidence="3">
    <location>
        <begin position="159"/>
        <end position="194"/>
    </location>
</feature>
<organism evidence="4 5">
    <name type="scientific">Porphyridium purpureum</name>
    <name type="common">Red alga</name>
    <name type="synonym">Porphyridium cruentum</name>
    <dbReference type="NCBI Taxonomy" id="35688"/>
    <lineage>
        <taxon>Eukaryota</taxon>
        <taxon>Rhodophyta</taxon>
        <taxon>Bangiophyceae</taxon>
        <taxon>Porphyridiales</taxon>
        <taxon>Porphyridiaceae</taxon>
        <taxon>Porphyridium</taxon>
    </lineage>
</organism>
<accession>A0A5J4YXI7</accession>
<reference evidence="5" key="1">
    <citation type="journal article" date="2019" name="Nat. Commun.">
        <title>Expansion of phycobilisome linker gene families in mesophilic red algae.</title>
        <authorList>
            <person name="Lee J."/>
            <person name="Kim D."/>
            <person name="Bhattacharya D."/>
            <person name="Yoon H.S."/>
        </authorList>
    </citation>
    <scope>NUCLEOTIDE SEQUENCE [LARGE SCALE GENOMIC DNA]</scope>
    <source>
        <strain evidence="5">CCMP 1328</strain>
    </source>
</reference>
<dbReference type="AlphaFoldDB" id="A0A5J4YXI7"/>
<evidence type="ECO:0000313" key="5">
    <source>
        <dbReference type="Proteomes" id="UP000324585"/>
    </source>
</evidence>
<dbReference type="InterPro" id="IPR018247">
    <property type="entry name" value="EF_Hand_1_Ca_BS"/>
</dbReference>
<gene>
    <name evidence="4" type="ORF">FVE85_1845</name>
</gene>
<dbReference type="EMBL" id="VRMN01000003">
    <property type="protein sequence ID" value="KAA8495690.1"/>
    <property type="molecule type" value="Genomic_DNA"/>
</dbReference>
<dbReference type="Pfam" id="PF13499">
    <property type="entry name" value="EF-hand_7"/>
    <property type="match status" value="1"/>
</dbReference>
<feature type="domain" description="EF-hand" evidence="3">
    <location>
        <begin position="273"/>
        <end position="308"/>
    </location>
</feature>
<feature type="compositionally biased region" description="Polar residues" evidence="2">
    <location>
        <begin position="1"/>
        <end position="11"/>
    </location>
</feature>
<sequence length="343" mass="36852">MADQRGNQHPNQGYPAYPGYPRPSAEYPPQTPGGQGHVINPWLQQSQIHYGVGSPDAAGRPPAPQGGTAPTPMPHHVTPAPSSVSIPHHDKAGWQQQVTYGYTPYQSSAAPVPQQAYSTPQQGVPVHPGVVPGYYVPPGPPMHITGSRSMAWEPPEGATPAQRAQHAFRSFDRSQTGFLDLSEFLAALQLLHVNMSMVDAQVVFSIVDEDHNGRISEQEFVAYYQANFARAPSETNAPSAPLAVQSVNSCAYPAPPPGYPTSGTGRSVGNDEDKRRAAEAAFVRNDHSRSGYLDEAEFGGAVRALGVKLSASDVRALYCALVSESQTGKLGKEEFVRHYVANY</sequence>
<dbReference type="InterPro" id="IPR002048">
    <property type="entry name" value="EF_hand_dom"/>
</dbReference>
<dbReference type="PROSITE" id="PS00018">
    <property type="entry name" value="EF_HAND_1"/>
    <property type="match status" value="3"/>
</dbReference>
<comment type="caution">
    <text evidence="4">The sequence shown here is derived from an EMBL/GenBank/DDBJ whole genome shotgun (WGS) entry which is preliminary data.</text>
</comment>
<feature type="domain" description="EF-hand" evidence="3">
    <location>
        <begin position="195"/>
        <end position="230"/>
    </location>
</feature>
<feature type="region of interest" description="Disordered" evidence="2">
    <location>
        <begin position="1"/>
        <end position="88"/>
    </location>
</feature>
<dbReference type="InterPro" id="IPR011992">
    <property type="entry name" value="EF-hand-dom_pair"/>
</dbReference>
<evidence type="ECO:0000313" key="4">
    <source>
        <dbReference type="EMBL" id="KAA8495690.1"/>
    </source>
</evidence>
<evidence type="ECO:0000259" key="3">
    <source>
        <dbReference type="PROSITE" id="PS50222"/>
    </source>
</evidence>
<dbReference type="OrthoDB" id="26525at2759"/>
<dbReference type="GO" id="GO:0005509">
    <property type="term" value="F:calcium ion binding"/>
    <property type="evidence" value="ECO:0007669"/>
    <property type="project" value="InterPro"/>
</dbReference>
<dbReference type="CDD" id="cd00051">
    <property type="entry name" value="EFh"/>
    <property type="match status" value="1"/>
</dbReference>
<dbReference type="Gene3D" id="1.10.238.10">
    <property type="entry name" value="EF-hand"/>
    <property type="match status" value="2"/>
</dbReference>
<name>A0A5J4YXI7_PORPP</name>
<dbReference type="Proteomes" id="UP000324585">
    <property type="component" value="Unassembled WGS sequence"/>
</dbReference>
<evidence type="ECO:0000256" key="1">
    <source>
        <dbReference type="ARBA" id="ARBA00022837"/>
    </source>
</evidence>
<keyword evidence="1" id="KW-0106">Calcium</keyword>
<evidence type="ECO:0000256" key="2">
    <source>
        <dbReference type="SAM" id="MobiDB-lite"/>
    </source>
</evidence>
<proteinExistence type="predicted"/>
<keyword evidence="5" id="KW-1185">Reference proteome</keyword>
<dbReference type="PROSITE" id="PS50222">
    <property type="entry name" value="EF_HAND_2"/>
    <property type="match status" value="3"/>
</dbReference>